<sequence length="112" mass="12571">MTVIEMNEGAKIPYEIEGNKLSLNDDLIINLAKRESDFPEHIDVCSDKDGNLVIGDGGLYFVAQVDIPAREYTETETESTGEGEETTIVREPVAFDIDKCTLTLWKIENYII</sequence>
<organism evidence="1">
    <name type="scientific">Dulem virus 37</name>
    <dbReference type="NCBI Taxonomy" id="3145755"/>
    <lineage>
        <taxon>Viruses</taxon>
        <taxon>Duplodnaviria</taxon>
        <taxon>Heunggongvirae</taxon>
        <taxon>Uroviricota</taxon>
        <taxon>Caudoviricetes</taxon>
    </lineage>
</organism>
<accession>A0AAU8AYZ7</accession>
<protein>
    <recommendedName>
        <fullName evidence="2">Phage protein</fullName>
    </recommendedName>
</protein>
<evidence type="ECO:0008006" key="2">
    <source>
        <dbReference type="Google" id="ProtNLM"/>
    </source>
</evidence>
<name>A0AAU8AYZ7_9CAUD</name>
<dbReference type="EMBL" id="PP511443">
    <property type="protein sequence ID" value="XCD04279.1"/>
    <property type="molecule type" value="Genomic_DNA"/>
</dbReference>
<reference evidence="1" key="1">
    <citation type="submission" date="2024-03" db="EMBL/GenBank/DDBJ databases">
        <title>Diverse circular DNA viruses in blood, oral, and fecal samples of captive lemurs.</title>
        <authorList>
            <person name="Paietta E.N."/>
            <person name="Kraberger S."/>
            <person name="Lund M.C."/>
            <person name="Custer J.M."/>
            <person name="Vargas K.M."/>
            <person name="Ehmke E.E."/>
            <person name="Yoder A.D."/>
            <person name="Varsani A."/>
        </authorList>
    </citation>
    <scope>NUCLEOTIDE SEQUENCE</scope>
    <source>
        <strain evidence="1">Duke_22FF_208</strain>
    </source>
</reference>
<evidence type="ECO:0000313" key="1">
    <source>
        <dbReference type="EMBL" id="XCD04279.1"/>
    </source>
</evidence>
<proteinExistence type="predicted"/>